<protein>
    <submittedName>
        <fullName evidence="2">DUF2953 domain-containing protein</fullName>
    </submittedName>
</protein>
<evidence type="ECO:0000313" key="3">
    <source>
        <dbReference type="Proteomes" id="UP000276128"/>
    </source>
</evidence>
<comment type="caution">
    <text evidence="2">The sequence shown here is derived from an EMBL/GenBank/DDBJ whole genome shotgun (WGS) entry which is preliminary data.</text>
</comment>
<dbReference type="AlphaFoldDB" id="A0A3S0CCA0"/>
<keyword evidence="1" id="KW-0812">Transmembrane</keyword>
<keyword evidence="1" id="KW-0472">Membrane</keyword>
<name>A0A3S0CCA0_9BACL</name>
<organism evidence="2 3">
    <name type="scientific">Paenibacillus whitsoniae</name>
    <dbReference type="NCBI Taxonomy" id="2496558"/>
    <lineage>
        <taxon>Bacteria</taxon>
        <taxon>Bacillati</taxon>
        <taxon>Bacillota</taxon>
        <taxon>Bacilli</taxon>
        <taxon>Bacillales</taxon>
        <taxon>Paenibacillaceae</taxon>
        <taxon>Paenibacillus</taxon>
    </lineage>
</organism>
<sequence>MVALLWVGIVCIVVAAAIVLALLSWIRGEFYFSRVKDNDTLSIEVRALFGLVRYRFVIPIIQFRGFTRGIFFQAETVNEAKVDLKDKRKDHITKDKIIEFYKEAKDLLVHTLNWHSWLKQTLARLECTRLRWVTQVGLGDAPETAITTGAVWGIKSSLIGFGARYVQMTAKPMVNVVP</sequence>
<reference evidence="2 3" key="1">
    <citation type="submission" date="2018-12" db="EMBL/GenBank/DDBJ databases">
        <title>Bacillus ochoae sp. nov., Paenibacillus whitsoniae sp. nov., Paenibacillus spiritus sp. nov. Isolated from the Mars Exploration Rover during spacecraft assembly.</title>
        <authorList>
            <person name="Seuylemezian A."/>
            <person name="Vaishampayan P."/>
        </authorList>
    </citation>
    <scope>NUCLEOTIDE SEQUENCE [LARGE SCALE GENOMIC DNA]</scope>
    <source>
        <strain evidence="2 3">MER 54</strain>
    </source>
</reference>
<feature type="transmembrane region" description="Helical" evidence="1">
    <location>
        <begin position="6"/>
        <end position="26"/>
    </location>
</feature>
<dbReference type="Pfam" id="PF11167">
    <property type="entry name" value="DUF2953"/>
    <property type="match status" value="1"/>
</dbReference>
<evidence type="ECO:0000313" key="2">
    <source>
        <dbReference type="EMBL" id="RTE09657.1"/>
    </source>
</evidence>
<dbReference type="Proteomes" id="UP000276128">
    <property type="component" value="Unassembled WGS sequence"/>
</dbReference>
<gene>
    <name evidence="2" type="ORF">EJQ19_10400</name>
</gene>
<dbReference type="EMBL" id="RXHU01000027">
    <property type="protein sequence ID" value="RTE09657.1"/>
    <property type="molecule type" value="Genomic_DNA"/>
</dbReference>
<keyword evidence="3" id="KW-1185">Reference proteome</keyword>
<proteinExistence type="predicted"/>
<evidence type="ECO:0000256" key="1">
    <source>
        <dbReference type="SAM" id="Phobius"/>
    </source>
</evidence>
<dbReference type="OrthoDB" id="1683589at2"/>
<accession>A0A3S0CCA0</accession>
<dbReference type="InterPro" id="IPR021338">
    <property type="entry name" value="DUF2953"/>
</dbReference>
<keyword evidence="1" id="KW-1133">Transmembrane helix</keyword>